<sequence length="75" mass="8321">MTHVHRWALEPCLQSRRRIVGGEYDGELYTERLTRGNIEGVCKDAGCQESRTFHPFAGMGDGAPAFNLALRVSNA</sequence>
<organism evidence="1">
    <name type="scientific">marine sediment metagenome</name>
    <dbReference type="NCBI Taxonomy" id="412755"/>
    <lineage>
        <taxon>unclassified sequences</taxon>
        <taxon>metagenomes</taxon>
        <taxon>ecological metagenomes</taxon>
    </lineage>
</organism>
<gene>
    <name evidence="1" type="ORF">LCGC14_0288470</name>
</gene>
<name>A0A0F9TTM7_9ZZZZ</name>
<dbReference type="EMBL" id="LAZR01000171">
    <property type="protein sequence ID" value="KKN84385.1"/>
    <property type="molecule type" value="Genomic_DNA"/>
</dbReference>
<comment type="caution">
    <text evidence="1">The sequence shown here is derived from an EMBL/GenBank/DDBJ whole genome shotgun (WGS) entry which is preliminary data.</text>
</comment>
<proteinExistence type="predicted"/>
<protein>
    <submittedName>
        <fullName evidence="1">Uncharacterized protein</fullName>
    </submittedName>
</protein>
<reference evidence="1" key="1">
    <citation type="journal article" date="2015" name="Nature">
        <title>Complex archaea that bridge the gap between prokaryotes and eukaryotes.</title>
        <authorList>
            <person name="Spang A."/>
            <person name="Saw J.H."/>
            <person name="Jorgensen S.L."/>
            <person name="Zaremba-Niedzwiedzka K."/>
            <person name="Martijn J."/>
            <person name="Lind A.E."/>
            <person name="van Eijk R."/>
            <person name="Schleper C."/>
            <person name="Guy L."/>
            <person name="Ettema T.J."/>
        </authorList>
    </citation>
    <scope>NUCLEOTIDE SEQUENCE</scope>
</reference>
<dbReference type="AlphaFoldDB" id="A0A0F9TTM7"/>
<evidence type="ECO:0000313" key="1">
    <source>
        <dbReference type="EMBL" id="KKN84385.1"/>
    </source>
</evidence>
<accession>A0A0F9TTM7</accession>